<reference evidence="1 2" key="2">
    <citation type="submission" date="2018-11" db="EMBL/GenBank/DDBJ databases">
        <authorList>
            <consortium name="Pathogen Informatics"/>
        </authorList>
    </citation>
    <scope>NUCLEOTIDE SEQUENCE [LARGE SCALE GENOMIC DNA]</scope>
</reference>
<reference evidence="3" key="1">
    <citation type="submission" date="2017-02" db="UniProtKB">
        <authorList>
            <consortium name="WormBaseParasite"/>
        </authorList>
    </citation>
    <scope>IDENTIFICATION</scope>
</reference>
<accession>A0A0M3JDE4</accession>
<protein>
    <submittedName>
        <fullName evidence="3">PRiA4b ORF-3-like protein</fullName>
    </submittedName>
</protein>
<evidence type="ECO:0000313" key="3">
    <source>
        <dbReference type="WBParaSite" id="ASIM_0000563001-mRNA-1"/>
    </source>
</evidence>
<proteinExistence type="predicted"/>
<dbReference type="OrthoDB" id="308383at2759"/>
<dbReference type="Proteomes" id="UP000267096">
    <property type="component" value="Unassembled WGS sequence"/>
</dbReference>
<sequence>MSIILYERKLQEAFFGMRPVEGRNLVEAVVDEPTLPHEFDKTTLGQEKQTGVFELTEADSEALREGESLLGDITENEIFGNMEEIDFDNFDINELLMEGDEEEDDDTLDTATNG</sequence>
<gene>
    <name evidence="1" type="ORF">ASIM_LOCUS5427</name>
</gene>
<dbReference type="AlphaFoldDB" id="A0A0M3JDE4"/>
<dbReference type="WBParaSite" id="ASIM_0000563001-mRNA-1">
    <property type="protein sequence ID" value="ASIM_0000563001-mRNA-1"/>
    <property type="gene ID" value="ASIM_0000563001"/>
</dbReference>
<keyword evidence="2" id="KW-1185">Reference proteome</keyword>
<organism evidence="3">
    <name type="scientific">Anisakis simplex</name>
    <name type="common">Herring worm</name>
    <dbReference type="NCBI Taxonomy" id="6269"/>
    <lineage>
        <taxon>Eukaryota</taxon>
        <taxon>Metazoa</taxon>
        <taxon>Ecdysozoa</taxon>
        <taxon>Nematoda</taxon>
        <taxon>Chromadorea</taxon>
        <taxon>Rhabditida</taxon>
        <taxon>Spirurina</taxon>
        <taxon>Ascaridomorpha</taxon>
        <taxon>Ascaridoidea</taxon>
        <taxon>Anisakidae</taxon>
        <taxon>Anisakis</taxon>
        <taxon>Anisakis simplex complex</taxon>
    </lineage>
</organism>
<evidence type="ECO:0000313" key="1">
    <source>
        <dbReference type="EMBL" id="VDK25502.1"/>
    </source>
</evidence>
<dbReference type="EMBL" id="UYRR01010579">
    <property type="protein sequence ID" value="VDK25502.1"/>
    <property type="molecule type" value="Genomic_DNA"/>
</dbReference>
<name>A0A0M3JDE4_ANISI</name>
<evidence type="ECO:0000313" key="2">
    <source>
        <dbReference type="Proteomes" id="UP000267096"/>
    </source>
</evidence>